<feature type="domain" description="Glycosyl hydrolase family 13 catalytic" evidence="12">
    <location>
        <begin position="263"/>
        <end position="628"/>
    </location>
</feature>
<dbReference type="Gene3D" id="2.60.40.1180">
    <property type="entry name" value="Golgi alpha-mannosidase II"/>
    <property type="match status" value="1"/>
</dbReference>
<dbReference type="Proteomes" id="UP000315440">
    <property type="component" value="Unassembled WGS sequence"/>
</dbReference>
<proteinExistence type="inferred from homology"/>
<dbReference type="GO" id="GO:0003844">
    <property type="term" value="F:1,4-alpha-glucan branching enzyme activity"/>
    <property type="evidence" value="ECO:0007669"/>
    <property type="project" value="UniProtKB-UniRule"/>
</dbReference>
<dbReference type="NCBIfam" id="NF008967">
    <property type="entry name" value="PRK12313.1"/>
    <property type="match status" value="1"/>
</dbReference>
<keyword evidence="8 10" id="KW-0320">Glycogen biosynthesis</keyword>
<reference evidence="13 14" key="1">
    <citation type="submission" date="2019-02" db="EMBL/GenBank/DDBJ databases">
        <title>Deep-cultivation of Planctomycetes and their phenomic and genomic characterization uncovers novel biology.</title>
        <authorList>
            <person name="Wiegand S."/>
            <person name="Jogler M."/>
            <person name="Boedeker C."/>
            <person name="Pinto D."/>
            <person name="Vollmers J."/>
            <person name="Rivas-Marin E."/>
            <person name="Kohn T."/>
            <person name="Peeters S.H."/>
            <person name="Heuer A."/>
            <person name="Rast P."/>
            <person name="Oberbeckmann S."/>
            <person name="Bunk B."/>
            <person name="Jeske O."/>
            <person name="Meyerdierks A."/>
            <person name="Storesund J.E."/>
            <person name="Kallscheuer N."/>
            <person name="Luecker S."/>
            <person name="Lage O.M."/>
            <person name="Pohl T."/>
            <person name="Merkel B.J."/>
            <person name="Hornburger P."/>
            <person name="Mueller R.-W."/>
            <person name="Bruemmer F."/>
            <person name="Labrenz M."/>
            <person name="Spormann A.M."/>
            <person name="Op Den Camp H."/>
            <person name="Overmann J."/>
            <person name="Amann R."/>
            <person name="Jetten M.S.M."/>
            <person name="Mascher T."/>
            <person name="Medema M.H."/>
            <person name="Devos D.P."/>
            <person name="Kaster A.-K."/>
            <person name="Ovreas L."/>
            <person name="Rohde M."/>
            <person name="Galperin M.Y."/>
            <person name="Jogler C."/>
        </authorList>
    </citation>
    <scope>NUCLEOTIDE SEQUENCE [LARGE SCALE GENOMIC DNA]</scope>
    <source>
        <strain evidence="13 14">Mal64</strain>
    </source>
</reference>
<dbReference type="InterPro" id="IPR006048">
    <property type="entry name" value="A-amylase/branching_C"/>
</dbReference>
<dbReference type="GO" id="GO:0005978">
    <property type="term" value="P:glycogen biosynthetic process"/>
    <property type="evidence" value="ECO:0007669"/>
    <property type="project" value="UniProtKB-UniRule"/>
</dbReference>
<dbReference type="PANTHER" id="PTHR43651:SF3">
    <property type="entry name" value="1,4-ALPHA-GLUCAN-BRANCHING ENZYME"/>
    <property type="match status" value="1"/>
</dbReference>
<dbReference type="CDD" id="cd11322">
    <property type="entry name" value="AmyAc_Glg_BE"/>
    <property type="match status" value="1"/>
</dbReference>
<dbReference type="SUPFAM" id="SSF51011">
    <property type="entry name" value="Glycosyl hydrolase domain"/>
    <property type="match status" value="1"/>
</dbReference>
<dbReference type="InterPro" id="IPR017853">
    <property type="entry name" value="GH"/>
</dbReference>
<evidence type="ECO:0000313" key="13">
    <source>
        <dbReference type="EMBL" id="TWT90598.1"/>
    </source>
</evidence>
<dbReference type="InterPro" id="IPR013783">
    <property type="entry name" value="Ig-like_fold"/>
</dbReference>
<evidence type="ECO:0000256" key="3">
    <source>
        <dbReference type="ARBA" id="ARBA00004964"/>
    </source>
</evidence>
<dbReference type="HAMAP" id="MF_00685">
    <property type="entry name" value="GlgB"/>
    <property type="match status" value="1"/>
</dbReference>
<evidence type="ECO:0000256" key="6">
    <source>
        <dbReference type="ARBA" id="ARBA00022676"/>
    </source>
</evidence>
<dbReference type="InterPro" id="IPR037439">
    <property type="entry name" value="Branching_enzy"/>
</dbReference>
<feature type="active site" description="Proton donor" evidence="10 11">
    <location>
        <position position="475"/>
    </location>
</feature>
<dbReference type="PIRSF" id="PIRSF000463">
    <property type="entry name" value="GlgB"/>
    <property type="match status" value="1"/>
</dbReference>
<keyword evidence="7 10" id="KW-0808">Transferase</keyword>
<evidence type="ECO:0000256" key="10">
    <source>
        <dbReference type="HAMAP-Rule" id="MF_00685"/>
    </source>
</evidence>
<comment type="caution">
    <text evidence="13">The sequence shown here is derived from an EMBL/GenBank/DDBJ whole genome shotgun (WGS) entry which is preliminary data.</text>
</comment>
<gene>
    <name evidence="10 13" type="primary">glgB</name>
    <name evidence="13" type="ORF">Mal64_09920</name>
</gene>
<dbReference type="FunFam" id="2.60.40.10:FF:000169">
    <property type="entry name" value="1,4-alpha-glucan branching enzyme GlgB"/>
    <property type="match status" value="1"/>
</dbReference>
<dbReference type="NCBIfam" id="TIGR01515">
    <property type="entry name" value="branching_enzym"/>
    <property type="match status" value="1"/>
</dbReference>
<dbReference type="InterPro" id="IPR013780">
    <property type="entry name" value="Glyco_hydro_b"/>
</dbReference>
<keyword evidence="5 10" id="KW-0321">Glycogen metabolism</keyword>
<evidence type="ECO:0000256" key="7">
    <source>
        <dbReference type="ARBA" id="ARBA00022679"/>
    </source>
</evidence>
<dbReference type="InterPro" id="IPR004193">
    <property type="entry name" value="Glyco_hydro_13_N"/>
</dbReference>
<evidence type="ECO:0000256" key="8">
    <source>
        <dbReference type="ARBA" id="ARBA00023056"/>
    </source>
</evidence>
<name>A0A5C5ZU98_9BACT</name>
<dbReference type="CDD" id="cd02855">
    <property type="entry name" value="E_set_GBE_prok_N"/>
    <property type="match status" value="1"/>
</dbReference>
<dbReference type="GO" id="GO:0004553">
    <property type="term" value="F:hydrolase activity, hydrolyzing O-glycosyl compounds"/>
    <property type="evidence" value="ECO:0007669"/>
    <property type="project" value="InterPro"/>
</dbReference>
<dbReference type="Gene3D" id="3.20.20.80">
    <property type="entry name" value="Glycosidases"/>
    <property type="match status" value="1"/>
</dbReference>
<dbReference type="NCBIfam" id="NF003811">
    <property type="entry name" value="PRK05402.1"/>
    <property type="match status" value="1"/>
</dbReference>
<comment type="pathway">
    <text evidence="3 10">Glycan biosynthesis; glycogen biosynthesis.</text>
</comment>
<comment type="subunit">
    <text evidence="10">Monomer.</text>
</comment>
<evidence type="ECO:0000259" key="12">
    <source>
        <dbReference type="SMART" id="SM00642"/>
    </source>
</evidence>
<organism evidence="13 14">
    <name type="scientific">Pseudobythopirellula maris</name>
    <dbReference type="NCBI Taxonomy" id="2527991"/>
    <lineage>
        <taxon>Bacteria</taxon>
        <taxon>Pseudomonadati</taxon>
        <taxon>Planctomycetota</taxon>
        <taxon>Planctomycetia</taxon>
        <taxon>Pirellulales</taxon>
        <taxon>Lacipirellulaceae</taxon>
        <taxon>Pseudobythopirellula</taxon>
    </lineage>
</organism>
<feature type="active site" description="Nucleophile" evidence="10 11">
    <location>
        <position position="422"/>
    </location>
</feature>
<dbReference type="Pfam" id="PF02806">
    <property type="entry name" value="Alpha-amylase_C"/>
    <property type="match status" value="1"/>
</dbReference>
<dbReference type="Pfam" id="PF02922">
    <property type="entry name" value="CBM_48"/>
    <property type="match status" value="1"/>
</dbReference>
<comment type="similarity">
    <text evidence="4 10">Belongs to the glycosyl hydrolase 13 family. GlgB subfamily.</text>
</comment>
<evidence type="ECO:0000256" key="11">
    <source>
        <dbReference type="PIRSR" id="PIRSR000463-1"/>
    </source>
</evidence>
<dbReference type="GO" id="GO:0005829">
    <property type="term" value="C:cytosol"/>
    <property type="evidence" value="ECO:0007669"/>
    <property type="project" value="TreeGrafter"/>
</dbReference>
<dbReference type="FunFam" id="2.60.40.1180:FF:000002">
    <property type="entry name" value="1,4-alpha-glucan branching enzyme GlgB"/>
    <property type="match status" value="1"/>
</dbReference>
<dbReference type="InterPro" id="IPR006047">
    <property type="entry name" value="GH13_cat_dom"/>
</dbReference>
<dbReference type="AlphaFoldDB" id="A0A5C5ZU98"/>
<evidence type="ECO:0000256" key="2">
    <source>
        <dbReference type="ARBA" id="ARBA00002953"/>
    </source>
</evidence>
<dbReference type="Pfam" id="PF22019">
    <property type="entry name" value="GlgB_N"/>
    <property type="match status" value="1"/>
</dbReference>
<dbReference type="InterPro" id="IPR054169">
    <property type="entry name" value="GlgB_N"/>
</dbReference>
<evidence type="ECO:0000256" key="1">
    <source>
        <dbReference type="ARBA" id="ARBA00000826"/>
    </source>
</evidence>
<evidence type="ECO:0000313" key="14">
    <source>
        <dbReference type="Proteomes" id="UP000315440"/>
    </source>
</evidence>
<dbReference type="InterPro" id="IPR006407">
    <property type="entry name" value="GlgB"/>
</dbReference>
<dbReference type="GO" id="GO:0043169">
    <property type="term" value="F:cation binding"/>
    <property type="evidence" value="ECO:0007669"/>
    <property type="project" value="InterPro"/>
</dbReference>
<dbReference type="PANTHER" id="PTHR43651">
    <property type="entry name" value="1,4-ALPHA-GLUCAN-BRANCHING ENZYME"/>
    <property type="match status" value="1"/>
</dbReference>
<dbReference type="SMART" id="SM00642">
    <property type="entry name" value="Aamy"/>
    <property type="match status" value="1"/>
</dbReference>
<dbReference type="EC" id="2.4.1.18" evidence="10"/>
<keyword evidence="14" id="KW-1185">Reference proteome</keyword>
<dbReference type="FunFam" id="3.20.20.80:FF:000003">
    <property type="entry name" value="1,4-alpha-glucan branching enzyme GlgB"/>
    <property type="match status" value="1"/>
</dbReference>
<evidence type="ECO:0000256" key="5">
    <source>
        <dbReference type="ARBA" id="ARBA00022600"/>
    </source>
</evidence>
<keyword evidence="6 10" id="KW-0328">Glycosyltransferase</keyword>
<dbReference type="SUPFAM" id="SSF81296">
    <property type="entry name" value="E set domains"/>
    <property type="match status" value="2"/>
</dbReference>
<comment type="catalytic activity">
    <reaction evidence="1 10">
        <text>Transfers a segment of a (1-&gt;4)-alpha-D-glucan chain to a primary hydroxy group in a similar glucan chain.</text>
        <dbReference type="EC" id="2.4.1.18"/>
    </reaction>
</comment>
<comment type="function">
    <text evidence="2 10">Catalyzes the formation of the alpha-1,6-glucosidic linkages in glycogen by scission of a 1,4-alpha-linked oligosaccharide from growing alpha-1,4-glucan chains and the subsequent attachment of the oligosaccharide to the alpha-1,6 position.</text>
</comment>
<dbReference type="OrthoDB" id="226102at2"/>
<dbReference type="InterPro" id="IPR014756">
    <property type="entry name" value="Ig_E-set"/>
</dbReference>
<evidence type="ECO:0000256" key="9">
    <source>
        <dbReference type="ARBA" id="ARBA00023277"/>
    </source>
</evidence>
<dbReference type="RefSeq" id="WP_146397605.1">
    <property type="nucleotide sequence ID" value="NZ_SJPQ01000001.1"/>
</dbReference>
<sequence length="744" mass="84790">MRSQALLDSIGAVVEGRHENPYELLGPHEVVDNGRRALAVRAFLPGSSRVWVVDPAEGRSRPMRRIHPAGLYEAICPVNDEAEPMSPKLPSPYQLRVSDEQGKEKMIHDPYAFDPLLTEYDLHLLAEGSHWRSYDRLGAHLREVDGVEGVNFAVWAPNAEGVSVIGDFNSWSQKSHAMKKHVPSGVWELFVPGMKLGTLYKFAVKQLGGRVVEKCDPYGFAAEVPPKTANIVTDLDSYEWGDSDWAAQREDRNALDAPMSIYEMHLGSWKRDPADPDRWLSYRELTPMVIEYCLRMGYTHVELMPVSEHPFTGSWGYQTVGYFGATSRYGSPQDLMFFIDQLHQAGLGVLIDWVPAHFPKDDHGLRRFDGSALYEHADPRQGEHPDWGTLIFNYGRTEVQNFLISNALFWLDKYHIDGLRVDAVASMLYLDYSREGDDWIPNRFGGRENLEAIDFFKKFNEEVHLQHPGVLTVAEESTAWGGVSKPTYLGGLGFSLKWNMGWMNDTLRYMRHEPIHRKYHHDELTFSLIYAFTENFCLPFSHDEVVHGKGSLLDQMPGDTWQKFANLRLLYGYMWTHPGKKLTFMGCEFGQWTEWNHDESLQWHLLEWESHQGLQNYTAHLNHMLQEQPALHEVDFDPAGFEWVDCHNHEDSVLAYLRRSKQSDDYLLSVFNFTPVPRAGYKIGVPEGCWFEEISNSDSSYFGGSDVGNGGGVQAKPVPAQGREYSIEITLPPLGAVVFKPQRG</sequence>
<dbReference type="InterPro" id="IPR044143">
    <property type="entry name" value="GlgB_N_E_set_prok"/>
</dbReference>
<dbReference type="UniPathway" id="UPA00164"/>
<keyword evidence="9 10" id="KW-0119">Carbohydrate metabolism</keyword>
<protein>
    <recommendedName>
        <fullName evidence="10">1,4-alpha-glucan branching enzyme GlgB</fullName>
        <ecNumber evidence="10">2.4.1.18</ecNumber>
    </recommendedName>
    <alternativeName>
        <fullName evidence="10">1,4-alpha-D-glucan:1,4-alpha-D-glucan 6-glucosyl-transferase</fullName>
    </alternativeName>
    <alternativeName>
        <fullName evidence="10">Alpha-(1-&gt;4)-glucan branching enzyme</fullName>
    </alternativeName>
    <alternativeName>
        <fullName evidence="10">Glycogen branching enzyme</fullName>
        <shortName evidence="10">BE</shortName>
    </alternativeName>
</protein>
<dbReference type="Gene3D" id="2.60.40.10">
    <property type="entry name" value="Immunoglobulins"/>
    <property type="match status" value="2"/>
</dbReference>
<accession>A0A5C5ZU98</accession>
<dbReference type="EMBL" id="SJPQ01000001">
    <property type="protein sequence ID" value="TWT90598.1"/>
    <property type="molecule type" value="Genomic_DNA"/>
</dbReference>
<evidence type="ECO:0000256" key="4">
    <source>
        <dbReference type="ARBA" id="ARBA00009000"/>
    </source>
</evidence>
<dbReference type="SUPFAM" id="SSF51445">
    <property type="entry name" value="(Trans)glycosidases"/>
    <property type="match status" value="1"/>
</dbReference>